<evidence type="ECO:0000313" key="6">
    <source>
        <dbReference type="EMBL" id="RGS43024.1"/>
    </source>
</evidence>
<reference evidence="6 7" key="1">
    <citation type="submission" date="2018-08" db="EMBL/GenBank/DDBJ databases">
        <title>A genome reference for cultivated species of the human gut microbiota.</title>
        <authorList>
            <person name="Zou Y."/>
            <person name="Xue W."/>
            <person name="Luo G."/>
        </authorList>
    </citation>
    <scope>NUCLEOTIDE SEQUENCE [LARGE SCALE GENOMIC DNA]</scope>
    <source>
        <strain evidence="6 7">AF22-21</strain>
    </source>
</reference>
<dbReference type="InterPro" id="IPR011004">
    <property type="entry name" value="Trimer_LpxA-like_sf"/>
</dbReference>
<accession>A0A174CSV2</accession>
<organism evidence="5 8">
    <name type="scientific">Coprococcus eutactus</name>
    <dbReference type="NCBI Taxonomy" id="33043"/>
    <lineage>
        <taxon>Bacteria</taxon>
        <taxon>Bacillati</taxon>
        <taxon>Bacillota</taxon>
        <taxon>Clostridia</taxon>
        <taxon>Lachnospirales</taxon>
        <taxon>Lachnospiraceae</taxon>
        <taxon>Coprococcus</taxon>
    </lineage>
</organism>
<dbReference type="PANTHER" id="PTHR42811">
    <property type="entry name" value="SERINE ACETYLTRANSFERASE"/>
    <property type="match status" value="1"/>
</dbReference>
<dbReference type="Gene3D" id="2.160.10.10">
    <property type="entry name" value="Hexapeptide repeat proteins"/>
    <property type="match status" value="1"/>
</dbReference>
<dbReference type="EMBL" id="BLYL01000004">
    <property type="protein sequence ID" value="GFO94004.1"/>
    <property type="molecule type" value="Genomic_DNA"/>
</dbReference>
<keyword evidence="2" id="KW-0028">Amino-acid biosynthesis</keyword>
<dbReference type="Proteomes" id="UP000283295">
    <property type="component" value="Unassembled WGS sequence"/>
</dbReference>
<dbReference type="AlphaFoldDB" id="A0A174CSV2"/>
<dbReference type="GO" id="GO:0016746">
    <property type="term" value="F:acyltransferase activity"/>
    <property type="evidence" value="ECO:0007669"/>
    <property type="project" value="UniProtKB-KW"/>
</dbReference>
<dbReference type="CDD" id="cd03354">
    <property type="entry name" value="LbH_SAT"/>
    <property type="match status" value="1"/>
</dbReference>
<dbReference type="OrthoDB" id="9801456at2"/>
<gene>
    <name evidence="5" type="ORF">COEU31_10500</name>
    <name evidence="6" type="ORF">DWX94_06610</name>
</gene>
<dbReference type="GO" id="GO:0008652">
    <property type="term" value="P:amino acid biosynthetic process"/>
    <property type="evidence" value="ECO:0007669"/>
    <property type="project" value="UniProtKB-KW"/>
</dbReference>
<evidence type="ECO:0000313" key="5">
    <source>
        <dbReference type="EMBL" id="GFO94004.1"/>
    </source>
</evidence>
<evidence type="ECO:0000313" key="8">
    <source>
        <dbReference type="Proteomes" id="UP000660047"/>
    </source>
</evidence>
<dbReference type="RefSeq" id="WP_004849988.1">
    <property type="nucleotide sequence ID" value="NZ_BLYL01000004.1"/>
</dbReference>
<dbReference type="GeneID" id="92832999"/>
<reference evidence="5" key="2">
    <citation type="submission" date="2020-06" db="EMBL/GenBank/DDBJ databases">
        <title>Characterization of fructooligosaccharide metabolism and fructooligosaccharide-degrading enzymes in human commensal butyrate producers.</title>
        <authorList>
            <person name="Tanno H."/>
            <person name="Fujii T."/>
            <person name="Hirano K."/>
            <person name="Maeno S."/>
            <person name="Tonozuka T."/>
            <person name="Sakamoto M."/>
            <person name="Ohkuma M."/>
            <person name="Tochio T."/>
            <person name="Endo A."/>
        </authorList>
    </citation>
    <scope>NUCLEOTIDE SEQUENCE</scope>
    <source>
        <strain evidence="5">JCM 31265</strain>
    </source>
</reference>
<evidence type="ECO:0000256" key="3">
    <source>
        <dbReference type="ARBA" id="ARBA00022679"/>
    </source>
</evidence>
<dbReference type="Proteomes" id="UP000660047">
    <property type="component" value="Unassembled WGS sequence"/>
</dbReference>
<protein>
    <submittedName>
        <fullName evidence="5">Serine acetyltransferase</fullName>
    </submittedName>
</protein>
<keyword evidence="3 6" id="KW-0808">Transferase</keyword>
<dbReference type="Gene3D" id="1.10.3130.10">
    <property type="entry name" value="serine acetyltransferase, domain 1"/>
    <property type="match status" value="1"/>
</dbReference>
<evidence type="ECO:0000256" key="2">
    <source>
        <dbReference type="ARBA" id="ARBA00022605"/>
    </source>
</evidence>
<dbReference type="SUPFAM" id="SSF51161">
    <property type="entry name" value="Trimeric LpxA-like enzymes"/>
    <property type="match status" value="1"/>
</dbReference>
<sequence length="299" mass="33471">MDRSDKQRIEGIVQRILDDFGDDRAINKTDLCNEPDKTAIIDVIDKLMKILYPGYYSDKLYKIYSLKNNMSVIIEDVIFHLKKQIMIVLRYCKKFPELTDAELEDKAMDITYEFMDKIPQIRDYLETDIQAAFDGDPAAGSKDEVILSYPGLYAISVYRMAHELCLLDVPMIPRIMTEHAHSVTGIDIHPGATIGKYFFIDHGTGIVIGETTIIGEHVKIYQGVTLGGLSTQGGQKLKGAKRHPTIGDNVTIYSGASILGGETIIEDNVVVGGNTFITNSVEKDTRVTAKKQELQYKNN</sequence>
<comment type="caution">
    <text evidence="5">The sequence shown here is derived from an EMBL/GenBank/DDBJ whole genome shotgun (WGS) entry which is preliminary data.</text>
</comment>
<proteinExistence type="predicted"/>
<name>A0A174CSV2_9FIRM</name>
<evidence type="ECO:0000313" key="7">
    <source>
        <dbReference type="Proteomes" id="UP000283295"/>
    </source>
</evidence>
<dbReference type="InterPro" id="IPR045304">
    <property type="entry name" value="LbH_SAT"/>
</dbReference>
<comment type="pathway">
    <text evidence="1">Amino-acid biosynthesis; L-cysteine biosynthesis; L-cysteine from L-serine: step 1/2.</text>
</comment>
<evidence type="ECO:0000256" key="1">
    <source>
        <dbReference type="ARBA" id="ARBA00004876"/>
    </source>
</evidence>
<dbReference type="EMBL" id="QRVK01000012">
    <property type="protein sequence ID" value="RGS43024.1"/>
    <property type="molecule type" value="Genomic_DNA"/>
</dbReference>
<evidence type="ECO:0000256" key="4">
    <source>
        <dbReference type="ARBA" id="ARBA00023315"/>
    </source>
</evidence>
<keyword evidence="4" id="KW-0012">Acyltransferase</keyword>
<dbReference type="InterPro" id="IPR042122">
    <property type="entry name" value="Ser_AcTrfase_N_sf"/>
</dbReference>